<feature type="transmembrane region" description="Helical" evidence="1">
    <location>
        <begin position="164"/>
        <end position="188"/>
    </location>
</feature>
<reference evidence="2" key="1">
    <citation type="submission" date="2023-04" db="EMBL/GenBank/DDBJ databases">
        <title>Phytophthora fragariaefolia NBRC 109709.</title>
        <authorList>
            <person name="Ichikawa N."/>
            <person name="Sato H."/>
            <person name="Tonouchi N."/>
        </authorList>
    </citation>
    <scope>NUCLEOTIDE SEQUENCE</scope>
    <source>
        <strain evidence="2">NBRC 109709</strain>
    </source>
</reference>
<name>A0A9W7CTT7_9STRA</name>
<keyword evidence="3" id="KW-1185">Reference proteome</keyword>
<evidence type="ECO:0000256" key="1">
    <source>
        <dbReference type="SAM" id="Phobius"/>
    </source>
</evidence>
<evidence type="ECO:0000313" key="2">
    <source>
        <dbReference type="EMBL" id="GMF40106.1"/>
    </source>
</evidence>
<keyword evidence="1" id="KW-0472">Membrane</keyword>
<gene>
    <name evidence="2" type="ORF">Pfra01_001217300</name>
</gene>
<dbReference type="Proteomes" id="UP001165121">
    <property type="component" value="Unassembled WGS sequence"/>
</dbReference>
<organism evidence="2 3">
    <name type="scientific">Phytophthora fragariaefolia</name>
    <dbReference type="NCBI Taxonomy" id="1490495"/>
    <lineage>
        <taxon>Eukaryota</taxon>
        <taxon>Sar</taxon>
        <taxon>Stramenopiles</taxon>
        <taxon>Oomycota</taxon>
        <taxon>Peronosporomycetes</taxon>
        <taxon>Peronosporales</taxon>
        <taxon>Peronosporaceae</taxon>
        <taxon>Phytophthora</taxon>
    </lineage>
</organism>
<accession>A0A9W7CTT7</accession>
<protein>
    <submittedName>
        <fullName evidence="2">Unnamed protein product</fullName>
    </submittedName>
</protein>
<evidence type="ECO:0000313" key="3">
    <source>
        <dbReference type="Proteomes" id="UP001165121"/>
    </source>
</evidence>
<keyword evidence="1" id="KW-0812">Transmembrane</keyword>
<dbReference type="EMBL" id="BSXT01001227">
    <property type="protein sequence ID" value="GMF40106.1"/>
    <property type="molecule type" value="Genomic_DNA"/>
</dbReference>
<sequence length="195" mass="21526">MEPNTRRQNLKCASGDSSLAETLDGIQYQIHTQPPDVVYIKLRDHSGTSLFTSLPTGTAPILPRTAKGVKVDMTSRTFITINQVPLVLAFSRFNYGENGVGAAKAFDTMQPTTIIFLRCSHTCQDDEALYLMEPLSLDFLQYRIVVVLGVTSIAQGTNHVCKQIIVLLGAELQITFVVTIALVFNIIVRPKFSVH</sequence>
<keyword evidence="1" id="KW-1133">Transmembrane helix</keyword>
<dbReference type="AlphaFoldDB" id="A0A9W7CTT7"/>
<comment type="caution">
    <text evidence="2">The sequence shown here is derived from an EMBL/GenBank/DDBJ whole genome shotgun (WGS) entry which is preliminary data.</text>
</comment>
<proteinExistence type="predicted"/>